<dbReference type="EMBL" id="JAIZAY010000014">
    <property type="protein sequence ID" value="KAJ8028911.1"/>
    <property type="molecule type" value="Genomic_DNA"/>
</dbReference>
<dbReference type="OrthoDB" id="5778907at2759"/>
<organism evidence="16 17">
    <name type="scientific">Holothuria leucospilota</name>
    <name type="common">Black long sea cucumber</name>
    <name type="synonym">Mertensiothuria leucospilota</name>
    <dbReference type="NCBI Taxonomy" id="206669"/>
    <lineage>
        <taxon>Eukaryota</taxon>
        <taxon>Metazoa</taxon>
        <taxon>Echinodermata</taxon>
        <taxon>Eleutherozoa</taxon>
        <taxon>Echinozoa</taxon>
        <taxon>Holothuroidea</taxon>
        <taxon>Aspidochirotacea</taxon>
        <taxon>Aspidochirotida</taxon>
        <taxon>Holothuriidae</taxon>
        <taxon>Holothuria</taxon>
    </lineage>
</organism>
<dbReference type="FunFam" id="1.25.40.40:FF:000002">
    <property type="entry name" value="cytochrome c oxidase subunit 5A, mitochondrial"/>
    <property type="match status" value="1"/>
</dbReference>
<comment type="subunit">
    <text evidence="15">Component of the cytochrome c oxidase (complex IV, CIV), a multisubunit enzyme composed of a catalytic core of 3 subunits and several supernumerary subunits. The complex exists as a monomer or a dimer and forms supercomplexes (SCs) in the inner mitochondrial membrane with ubiquinol-cytochrome c oxidoreductase (cytochrome b-c1 complex, complex III, CIII).</text>
</comment>
<protein>
    <recommendedName>
        <fullName evidence="4 15">Cytochrome c oxidase subunit 5A, mitochondrial</fullName>
    </recommendedName>
    <alternativeName>
        <fullName evidence="14 15">Cytochrome c oxidase polypeptide Va</fullName>
    </alternativeName>
</protein>
<reference evidence="16" key="1">
    <citation type="submission" date="2021-10" db="EMBL/GenBank/DDBJ databases">
        <title>Tropical sea cucumber genome reveals ecological adaptation and Cuvierian tubules defense mechanism.</title>
        <authorList>
            <person name="Chen T."/>
        </authorList>
    </citation>
    <scope>NUCLEOTIDE SEQUENCE</scope>
    <source>
        <strain evidence="16">Nanhai2018</strain>
        <tissue evidence="16">Muscle</tissue>
    </source>
</reference>
<evidence type="ECO:0000256" key="14">
    <source>
        <dbReference type="ARBA" id="ARBA00031049"/>
    </source>
</evidence>
<evidence type="ECO:0000256" key="7">
    <source>
        <dbReference type="ARBA" id="ARBA00022723"/>
    </source>
</evidence>
<keyword evidence="12 15" id="KW-0496">Mitochondrion</keyword>
<evidence type="ECO:0000256" key="10">
    <source>
        <dbReference type="ARBA" id="ARBA00022946"/>
    </source>
</evidence>
<evidence type="ECO:0000256" key="4">
    <source>
        <dbReference type="ARBA" id="ARBA00021968"/>
    </source>
</evidence>
<dbReference type="SUPFAM" id="SSF48479">
    <property type="entry name" value="Cytochrome c oxidase subunit E"/>
    <property type="match status" value="1"/>
</dbReference>
<evidence type="ECO:0000256" key="5">
    <source>
        <dbReference type="ARBA" id="ARBA00022553"/>
    </source>
</evidence>
<evidence type="ECO:0000313" key="17">
    <source>
        <dbReference type="Proteomes" id="UP001152320"/>
    </source>
</evidence>
<comment type="pathway">
    <text evidence="2 15">Energy metabolism; oxidative phosphorylation.</text>
</comment>
<sequence length="148" mass="16732">MFRQVAQRVAGLGRSIIWSNSAGRQITAAQTKLYSSQAEETDEQFDARWEAYFNKPDIDDWELRRGLNELHGHDLVPEPKIVIAALKACRRLNDSAMAVRLLEALKDKAGSHKNIYPYILQEIRPTLDELGLSTPEELGLDKPDPSKC</sequence>
<dbReference type="InterPro" id="IPR003204">
    <property type="entry name" value="Cyt_c_oxidase_su5A/6"/>
</dbReference>
<evidence type="ECO:0000313" key="16">
    <source>
        <dbReference type="EMBL" id="KAJ8028911.1"/>
    </source>
</evidence>
<comment type="subcellular location">
    <subcellularLocation>
        <location evidence="1 15">Mitochondrion inner membrane</location>
        <topology evidence="1 15">Peripheral membrane protein</topology>
        <orientation evidence="1 15">Matrix side</orientation>
    </subcellularLocation>
</comment>
<evidence type="ECO:0000256" key="6">
    <source>
        <dbReference type="ARBA" id="ARBA00022617"/>
    </source>
</evidence>
<keyword evidence="8 15" id="KW-0999">Mitochondrion inner membrane</keyword>
<keyword evidence="10 15" id="KW-0809">Transit peptide</keyword>
<dbReference type="InterPro" id="IPR036545">
    <property type="entry name" value="Cyt_c_oxidase_su5A/6_sf"/>
</dbReference>
<evidence type="ECO:0000256" key="9">
    <source>
        <dbReference type="ARBA" id="ARBA00022843"/>
    </source>
</evidence>
<evidence type="ECO:0000256" key="1">
    <source>
        <dbReference type="ARBA" id="ARBA00004443"/>
    </source>
</evidence>
<comment type="similarity">
    <text evidence="3 15">Belongs to the cytochrome c oxidase subunit 5A family.</text>
</comment>
<dbReference type="GO" id="GO:0005743">
    <property type="term" value="C:mitochondrial inner membrane"/>
    <property type="evidence" value="ECO:0007669"/>
    <property type="project" value="UniProtKB-SubCell"/>
</dbReference>
<evidence type="ECO:0000256" key="8">
    <source>
        <dbReference type="ARBA" id="ARBA00022792"/>
    </source>
</evidence>
<dbReference type="GO" id="GO:0046872">
    <property type="term" value="F:metal ion binding"/>
    <property type="evidence" value="ECO:0007669"/>
    <property type="project" value="UniProtKB-UniRule"/>
</dbReference>
<dbReference type="GO" id="GO:0045277">
    <property type="term" value="C:respiratory chain complex IV"/>
    <property type="evidence" value="ECO:0007669"/>
    <property type="project" value="UniProtKB-UniRule"/>
</dbReference>
<evidence type="ECO:0000256" key="12">
    <source>
        <dbReference type="ARBA" id="ARBA00023128"/>
    </source>
</evidence>
<keyword evidence="13 15" id="KW-0472">Membrane</keyword>
<name>A0A9Q1BLV5_HOLLE</name>
<dbReference type="Proteomes" id="UP001152320">
    <property type="component" value="Chromosome 14"/>
</dbReference>
<dbReference type="PANTHER" id="PTHR14200:SF11">
    <property type="entry name" value="CYTOCHROME C OXIDASE SUBUNIT 5A, MITOCHONDRIAL"/>
    <property type="match status" value="1"/>
</dbReference>
<evidence type="ECO:0000256" key="3">
    <source>
        <dbReference type="ARBA" id="ARBA00007972"/>
    </source>
</evidence>
<dbReference type="AlphaFoldDB" id="A0A9Q1BLV5"/>
<dbReference type="PANTHER" id="PTHR14200">
    <property type="entry name" value="CYTOCHROME C OXIDASE POLYPEPTIDE"/>
    <property type="match status" value="1"/>
</dbReference>
<keyword evidence="5" id="KW-0597">Phosphoprotein</keyword>
<dbReference type="Pfam" id="PF02284">
    <property type="entry name" value="COX5A"/>
    <property type="match status" value="1"/>
</dbReference>
<proteinExistence type="inferred from homology"/>
<gene>
    <name evidence="16" type="ORF">HOLleu_28168</name>
</gene>
<accession>A0A9Q1BLV5</accession>
<evidence type="ECO:0000256" key="11">
    <source>
        <dbReference type="ARBA" id="ARBA00023004"/>
    </source>
</evidence>
<comment type="caution">
    <text evidence="16">The sequence shown here is derived from an EMBL/GenBank/DDBJ whole genome shotgun (WGS) entry which is preliminary data.</text>
</comment>
<evidence type="ECO:0000256" key="13">
    <source>
        <dbReference type="ARBA" id="ARBA00023136"/>
    </source>
</evidence>
<keyword evidence="17" id="KW-1185">Reference proteome</keyword>
<dbReference type="CDD" id="cd00923">
    <property type="entry name" value="Cyt_c_Oxidase_Va"/>
    <property type="match status" value="1"/>
</dbReference>
<evidence type="ECO:0000256" key="2">
    <source>
        <dbReference type="ARBA" id="ARBA00004673"/>
    </source>
</evidence>
<keyword evidence="7 15" id="KW-0479">Metal-binding</keyword>
<keyword evidence="9" id="KW-0832">Ubl conjugation</keyword>
<comment type="function">
    <text evidence="15">Component of the cytochrome c oxidase, the last enzyme in the mitochondrial electron transport chain which drives oxidative phosphorylation. The respiratory chain contains 3 multisubunit complexes succinate dehydrogenase (complex II, CII), ubiquinol-cytochrome c oxidoreductase (cytochrome b-c1 complex, complex III, CIII) and cytochrome c oxidase (complex IV, CIV), that cooperate to transfer electrons derived from NADH and succinate to molecular oxygen, creating an electrochemical gradient over the inner membrane that drives transmembrane transport and the ATP synthase. Cytochrome c oxidase is the component of the respiratory chain that catalyzes the reduction of oxygen to water. Electrons originating from reduced cytochrome c in the intermembrane space (IMS) are transferred via the dinuclear copper A center (CU(A)) of subunit 2 and heme A of subunit 1 to the active site in subunit 1, a binuclear center (BNC) formed by heme A3 and copper B (CU(B)). The BNC reduces molecular oxygen to 2 water molecules using 4 electrons from cytochrome c in the IMS and 4 protons from the mitochondrial matrix.</text>
</comment>
<dbReference type="Gene3D" id="1.25.40.40">
    <property type="entry name" value="Cytochrome c oxidase, subunit Va/VI"/>
    <property type="match status" value="1"/>
</dbReference>
<keyword evidence="6 15" id="KW-0349">Heme</keyword>
<evidence type="ECO:0000256" key="15">
    <source>
        <dbReference type="RuleBase" id="RU368103"/>
    </source>
</evidence>
<dbReference type="GO" id="GO:0006123">
    <property type="term" value="P:mitochondrial electron transport, cytochrome c to oxygen"/>
    <property type="evidence" value="ECO:0007669"/>
    <property type="project" value="UniProtKB-UniRule"/>
</dbReference>
<keyword evidence="11 15" id="KW-0408">Iron</keyword>